<sequence length="637" mass="74460">MRNTRINLSNSTFKQESILIWDYAVRDVPEFSGSVYFWKDYFEDILKNQFSVPKYIDQNRIPLREKYNSLIYQFGKIKIRNKTIIDWLEIRPNFSFWWMTSIVESNYGKSVFMNSVIKLLALEEILNGKKVSKIFLYSSDTNMRKVIRKFCSEKGIQFFSFSEKNSKISNTIFDLRLIYGRLPYFLKAIIAFLRYVNLVWGLRKQKLPNGKMQDSDLIIFDFFFHLQLNSKNPKLFRSNYWTDLVNVLRNARVKTFWSHIFVSHSLIPNSRKGVFILEGFNQNEAEIHSFLEGCINFTVLLKTFWDYLRIHRIQLFIINFRFFCRTEVLSFDLWPILKSDFLNSLSGATSVQNLFFLNLIEKNLANISGPKKGMYLQENQAWESALIYTWKSKGIGPLIGVVHATVRFWDLRYFSDYRNYDVNCKNSMPLPDKVALNGNASLKAFKEGNYPQNRIVEVEALRYLEIGQRAINIKKNKNKKISIAKVLIFTDYLPEVTQLQLQLLTSALPLLNLKFEFILKPHPACPVYESEFPSLQLKVFQDPIVNLLQDADIVYTSNITSASADAYCFGIPVISMLDGISLNLSPLLGMEYITFVSTREELSNALQKKIGSLTKKRKPFFYLDPSLMKWKKLLEID</sequence>
<organism evidence="1 2">
    <name type="scientific">Leptospira mayottensis 200901122</name>
    <dbReference type="NCBI Taxonomy" id="1193010"/>
    <lineage>
        <taxon>Bacteria</taxon>
        <taxon>Pseudomonadati</taxon>
        <taxon>Spirochaetota</taxon>
        <taxon>Spirochaetia</taxon>
        <taxon>Leptospirales</taxon>
        <taxon>Leptospiraceae</taxon>
        <taxon>Leptospira</taxon>
    </lineage>
</organism>
<dbReference type="NCBIfam" id="TIGR04326">
    <property type="entry name" value="O_ant_LIC13510"/>
    <property type="match status" value="1"/>
</dbReference>
<evidence type="ECO:0000313" key="1">
    <source>
        <dbReference type="EMBL" id="EKS00145.1"/>
    </source>
</evidence>
<gene>
    <name evidence="1" type="ORF">LEP1GSC125_2649</name>
</gene>
<reference evidence="1 2" key="1">
    <citation type="journal article" date="2014" name="Int. J. Syst. Evol. Microbiol.">
        <title>Leptospira mayottensis sp. nov., a pathogenic species of the genus Leptospira isolated from humans.</title>
        <authorList>
            <person name="Bourhy P."/>
            <person name="Collet L."/>
            <person name="Brisse S."/>
            <person name="Picardeau M."/>
        </authorList>
    </citation>
    <scope>NUCLEOTIDE SEQUENCE [LARGE SCALE GENOMIC DNA]</scope>
    <source>
        <strain evidence="1 2">200901122</strain>
    </source>
</reference>
<accession>A0AA87MMH3</accession>
<dbReference type="InterPro" id="IPR027613">
    <property type="entry name" value="O_ant_LIC13510"/>
</dbReference>
<dbReference type="EMBL" id="AKWM02000039">
    <property type="protein sequence ID" value="EKS00145.1"/>
    <property type="molecule type" value="Genomic_DNA"/>
</dbReference>
<name>A0AA87MMH3_9LEPT</name>
<proteinExistence type="predicted"/>
<evidence type="ECO:0000313" key="2">
    <source>
        <dbReference type="Proteomes" id="UP000001343"/>
    </source>
</evidence>
<dbReference type="AlphaFoldDB" id="A0AA87MMH3"/>
<protein>
    <submittedName>
        <fullName evidence="1">Surface carbohydrate biosynthesis protein, TIGR04326 family</fullName>
    </submittedName>
</protein>
<dbReference type="RefSeq" id="WP_002762870.1">
    <property type="nucleotide sequence ID" value="NZ_AKWM02000039.1"/>
</dbReference>
<dbReference type="Proteomes" id="UP000001343">
    <property type="component" value="Unassembled WGS sequence"/>
</dbReference>
<comment type="caution">
    <text evidence="1">The sequence shown here is derived from an EMBL/GenBank/DDBJ whole genome shotgun (WGS) entry which is preliminary data.</text>
</comment>